<dbReference type="EMBL" id="AP024233">
    <property type="protein sequence ID" value="BCO08864.1"/>
    <property type="molecule type" value="Genomic_DNA"/>
</dbReference>
<evidence type="ECO:0000313" key="2">
    <source>
        <dbReference type="EMBL" id="BCO08973.1"/>
    </source>
</evidence>
<gene>
    <name evidence="1" type="ORF">GF1_12400</name>
    <name evidence="2" type="ORF">GF1_13490</name>
</gene>
<dbReference type="Proteomes" id="UP001063350">
    <property type="component" value="Chromosome"/>
</dbReference>
<dbReference type="KEGG" id="ddu:GF1_12400"/>
<protein>
    <recommendedName>
        <fullName evidence="4">Transposase IS4-like domain-containing protein</fullName>
    </recommendedName>
</protein>
<evidence type="ECO:0008006" key="4">
    <source>
        <dbReference type="Google" id="ProtNLM"/>
    </source>
</evidence>
<dbReference type="EMBL" id="AP024233">
    <property type="protein sequence ID" value="BCO08973.1"/>
    <property type="molecule type" value="Genomic_DNA"/>
</dbReference>
<organism evidence="2 3">
    <name type="scientific">Desulfolithobacter dissulfuricans</name>
    <dbReference type="NCBI Taxonomy" id="2795293"/>
    <lineage>
        <taxon>Bacteria</taxon>
        <taxon>Pseudomonadati</taxon>
        <taxon>Thermodesulfobacteriota</taxon>
        <taxon>Desulfobulbia</taxon>
        <taxon>Desulfobulbales</taxon>
        <taxon>Desulfobulbaceae</taxon>
        <taxon>Desulfolithobacter</taxon>
    </lineage>
</organism>
<dbReference type="KEGG" id="ddu:GF1_13490"/>
<evidence type="ECO:0000313" key="3">
    <source>
        <dbReference type="Proteomes" id="UP001063350"/>
    </source>
</evidence>
<dbReference type="AlphaFoldDB" id="A0A915U042"/>
<accession>A0A915U042</accession>
<keyword evidence="3" id="KW-1185">Reference proteome</keyword>
<name>A0A915U042_9BACT</name>
<reference evidence="2" key="1">
    <citation type="submission" date="2020-12" db="EMBL/GenBank/DDBJ databases">
        <title>Desulfobium dissulfuricans gen. nov., sp. nov., a novel mesophilic, sulfate-reducing bacterium isolated from a deep-sea hydrothermal vent.</title>
        <authorList>
            <person name="Hashimoto Y."/>
            <person name="Tame A."/>
            <person name="Sawayama S."/>
            <person name="Miyazaki J."/>
            <person name="Takai K."/>
            <person name="Nakagawa S."/>
        </authorList>
    </citation>
    <scope>NUCLEOTIDE SEQUENCE</scope>
    <source>
        <strain evidence="2">GF1</strain>
    </source>
</reference>
<evidence type="ECO:0000313" key="1">
    <source>
        <dbReference type="EMBL" id="BCO08864.1"/>
    </source>
</evidence>
<dbReference type="Gene3D" id="3.90.350.10">
    <property type="entry name" value="Transposase Inhibitor Protein From Tn5, Chain A, domain 1"/>
    <property type="match status" value="1"/>
</dbReference>
<sequence length="455" mass="52951">MSNQIRTIVKASIRQAAHIEQIRLRKDLNADALFATMRSGFEKIKDHRPGQVKHTLADTLMSAFAMFSLKDPSLLAFDCRRLDDPDNLKTIYGMATIPSDTSMREILDPVDPTLLRPLFKDAFRPLQRGKVLEKMVFMEEGYLLNLDGTGYFSSSKLYSPACLEKKSRSGKITYHLQAVGAAVVHPGFREMIPLCPEIIRKQDGTTKQDCERNAVRRMLVKLRQDHPHLKFIVNEDSLASNAPHIRDLRELGFRYILGVKEGDHKFLFEYVDQAVEDGQAVELVLPDTKKEEISHCFRIVYHAPLNKGNQDIRVTFVEYWEDNPKRKKPLRFSWITDLSVTPDNVYQFMRGARARWKIENETFNTLKNQGYQFGHNFGLGKQHLSEVFVHLMMLAFLVDQIQQLCCPLFKAARKLYRTNRSFWEKVRYHFYGYVLKTMEELYYTLLLARRRNLTS</sequence>
<proteinExistence type="predicted"/>